<evidence type="ECO:0000256" key="3">
    <source>
        <dbReference type="ARBA" id="ARBA00023242"/>
    </source>
</evidence>
<comment type="caution">
    <text evidence="5">The sequence shown here is derived from an EMBL/GenBank/DDBJ whole genome shotgun (WGS) entry which is preliminary data.</text>
</comment>
<evidence type="ECO:0000313" key="5">
    <source>
        <dbReference type="EMBL" id="CAK9183387.1"/>
    </source>
</evidence>
<name>A0ABC8UQZ4_9AQUA</name>
<dbReference type="SUPFAM" id="SSF47762">
    <property type="entry name" value="PAH2 domain"/>
    <property type="match status" value="1"/>
</dbReference>
<protein>
    <submittedName>
        <fullName evidence="5">Uncharacterized protein</fullName>
    </submittedName>
</protein>
<keyword evidence="6" id="KW-1185">Reference proteome</keyword>
<sequence length="195" mass="22362">MMLADGLCYRLAEFVLDVGDYDEYPMIGEKTSGGFADAACSAGDYGYFALRKPPKSNATLNHVFSRCSTVKKLFDGYDDLVTRFNSFLLTKKKPVVALSEAYNSTVEYQTPTSSWTTQIEFVKKVQKHFEDDVRRNKSFLDALGMWRFGDRVIDQLNQEVAGVFKELPDMYMEFKGFYGDFSEEKSTDRERIDKN</sequence>
<comment type="subcellular location">
    <subcellularLocation>
        <location evidence="1 4">Nucleus</location>
    </subcellularLocation>
</comment>
<reference evidence="5 6" key="1">
    <citation type="submission" date="2024-02" db="EMBL/GenBank/DDBJ databases">
        <authorList>
            <person name="Vignale AGUSTIN F."/>
            <person name="Sosa J E."/>
            <person name="Modenutti C."/>
        </authorList>
    </citation>
    <scope>NUCLEOTIDE SEQUENCE [LARGE SCALE GENOMIC DNA]</scope>
</reference>
<proteinExistence type="predicted"/>
<evidence type="ECO:0000256" key="2">
    <source>
        <dbReference type="ARBA" id="ARBA00022491"/>
    </source>
</evidence>
<dbReference type="InterPro" id="IPR036600">
    <property type="entry name" value="PAH_sf"/>
</dbReference>
<dbReference type="PANTHER" id="PTHR12346">
    <property type="entry name" value="SIN3B-RELATED"/>
    <property type="match status" value="1"/>
</dbReference>
<dbReference type="InterPro" id="IPR003822">
    <property type="entry name" value="PAH"/>
</dbReference>
<dbReference type="InterPro" id="IPR039774">
    <property type="entry name" value="Sin3-like"/>
</dbReference>
<dbReference type="EMBL" id="CAUOFW020008625">
    <property type="protein sequence ID" value="CAK9183387.1"/>
    <property type="molecule type" value="Genomic_DNA"/>
</dbReference>
<keyword evidence="3 4" id="KW-0539">Nucleus</keyword>
<keyword evidence="2" id="KW-0678">Repressor</keyword>
<dbReference type="AlphaFoldDB" id="A0ABC8UQZ4"/>
<dbReference type="Proteomes" id="UP001642360">
    <property type="component" value="Unassembled WGS sequence"/>
</dbReference>
<dbReference type="PANTHER" id="PTHR12346:SF0">
    <property type="entry name" value="SIN3A, ISOFORM G"/>
    <property type="match status" value="1"/>
</dbReference>
<organism evidence="5 6">
    <name type="scientific">Ilex paraguariensis</name>
    <name type="common">yerba mate</name>
    <dbReference type="NCBI Taxonomy" id="185542"/>
    <lineage>
        <taxon>Eukaryota</taxon>
        <taxon>Viridiplantae</taxon>
        <taxon>Streptophyta</taxon>
        <taxon>Embryophyta</taxon>
        <taxon>Tracheophyta</taxon>
        <taxon>Spermatophyta</taxon>
        <taxon>Magnoliopsida</taxon>
        <taxon>eudicotyledons</taxon>
        <taxon>Gunneridae</taxon>
        <taxon>Pentapetalae</taxon>
        <taxon>asterids</taxon>
        <taxon>campanulids</taxon>
        <taxon>Aquifoliales</taxon>
        <taxon>Aquifoliaceae</taxon>
        <taxon>Ilex</taxon>
    </lineage>
</organism>
<dbReference type="PROSITE" id="PS51477">
    <property type="entry name" value="PAH"/>
    <property type="match status" value="1"/>
</dbReference>
<gene>
    <name evidence="5" type="ORF">ILEXP_LOCUS53652</name>
</gene>
<dbReference type="Gene3D" id="1.20.1160.11">
    <property type="entry name" value="Paired amphipathic helix"/>
    <property type="match status" value="1"/>
</dbReference>
<accession>A0ABC8UQZ4</accession>
<dbReference type="GO" id="GO:0005634">
    <property type="term" value="C:nucleus"/>
    <property type="evidence" value="ECO:0007669"/>
    <property type="project" value="UniProtKB-SubCell"/>
</dbReference>
<evidence type="ECO:0000256" key="1">
    <source>
        <dbReference type="ARBA" id="ARBA00004123"/>
    </source>
</evidence>
<evidence type="ECO:0000313" key="6">
    <source>
        <dbReference type="Proteomes" id="UP001642360"/>
    </source>
</evidence>
<evidence type="ECO:0000256" key="4">
    <source>
        <dbReference type="PROSITE-ProRule" id="PRU00810"/>
    </source>
</evidence>